<protein>
    <submittedName>
        <fullName evidence="2">Uncharacterized protein</fullName>
    </submittedName>
</protein>
<dbReference type="Gramene" id="ORUFI12G11030.1">
    <property type="protein sequence ID" value="ORUFI12G11030.1"/>
    <property type="gene ID" value="ORUFI12G11030"/>
</dbReference>
<evidence type="ECO:0000313" key="3">
    <source>
        <dbReference type="Proteomes" id="UP000008022"/>
    </source>
</evidence>
<feature type="region of interest" description="Disordered" evidence="1">
    <location>
        <begin position="1"/>
        <end position="33"/>
    </location>
</feature>
<name>A0A0E0RGJ2_ORYRU</name>
<feature type="compositionally biased region" description="Gly residues" evidence="1">
    <location>
        <begin position="1"/>
        <end position="10"/>
    </location>
</feature>
<reference evidence="2" key="2">
    <citation type="submission" date="2015-06" db="UniProtKB">
        <authorList>
            <consortium name="EnsemblPlants"/>
        </authorList>
    </citation>
    <scope>IDENTIFICATION</scope>
</reference>
<evidence type="ECO:0000256" key="1">
    <source>
        <dbReference type="SAM" id="MobiDB-lite"/>
    </source>
</evidence>
<evidence type="ECO:0000313" key="2">
    <source>
        <dbReference type="EnsemblPlants" id="ORUFI12G11030.1"/>
    </source>
</evidence>
<organism evidence="2 3">
    <name type="scientific">Oryza rufipogon</name>
    <name type="common">Brownbeard rice</name>
    <name type="synonym">Asian wild rice</name>
    <dbReference type="NCBI Taxonomy" id="4529"/>
    <lineage>
        <taxon>Eukaryota</taxon>
        <taxon>Viridiplantae</taxon>
        <taxon>Streptophyta</taxon>
        <taxon>Embryophyta</taxon>
        <taxon>Tracheophyta</taxon>
        <taxon>Spermatophyta</taxon>
        <taxon>Magnoliopsida</taxon>
        <taxon>Liliopsida</taxon>
        <taxon>Poales</taxon>
        <taxon>Poaceae</taxon>
        <taxon>BOP clade</taxon>
        <taxon>Oryzoideae</taxon>
        <taxon>Oryzeae</taxon>
        <taxon>Oryzinae</taxon>
        <taxon>Oryza</taxon>
    </lineage>
</organism>
<keyword evidence="3" id="KW-1185">Reference proteome</keyword>
<reference evidence="3" key="1">
    <citation type="submission" date="2013-06" db="EMBL/GenBank/DDBJ databases">
        <authorList>
            <person name="Zhao Q."/>
        </authorList>
    </citation>
    <scope>NUCLEOTIDE SEQUENCE</scope>
    <source>
        <strain evidence="3">cv. W1943</strain>
    </source>
</reference>
<sequence>MEGGTSGGGAAQCMTNAMPHPSYEETKKGDEVEDSASRLAGRLDTHVAAVATAAVACCSFATPLLLDWLGCDCERGGTGNDAASSASRWENNGEVEVEGAVALEDEEDEYGGRTEVSVVVEEDTIGEAELRSGVMRWCEGREQIKVWLDTGWKTSPALTPTGDPAGERAPAPPGWPTTAMHLLWLLEVACRDEVTVGDGDKVSTAEDGGH</sequence>
<dbReference type="HOGENOM" id="CLU_1311928_0_0_1"/>
<accession>A0A0E0RGJ2</accession>
<dbReference type="EnsemblPlants" id="ORUFI12G11030.1">
    <property type="protein sequence ID" value="ORUFI12G11030.1"/>
    <property type="gene ID" value="ORUFI12G11030"/>
</dbReference>
<dbReference type="Proteomes" id="UP000008022">
    <property type="component" value="Unassembled WGS sequence"/>
</dbReference>
<dbReference type="AlphaFoldDB" id="A0A0E0RGJ2"/>
<proteinExistence type="predicted"/>